<name>A0AAD5S0E2_9PEZI</name>
<dbReference type="GO" id="GO:0007264">
    <property type="term" value="P:small GTPase-mediated signal transduction"/>
    <property type="evidence" value="ECO:0007669"/>
    <property type="project" value="InterPro"/>
</dbReference>
<comment type="caution">
    <text evidence="4">The sequence shown here is derived from an EMBL/GenBank/DDBJ whole genome shotgun (WGS) entry which is preliminary data.</text>
</comment>
<evidence type="ECO:0000256" key="3">
    <source>
        <dbReference type="SAM" id="MobiDB-lite"/>
    </source>
</evidence>
<sequence>MPPYEFHGARPGSAHSSSASDHYSASLGEEQVRNFKYSFMNMEETPRMRFAGDMNLGVDMRGLSAEASMADISDVDMGTMSLAALAETLPPPTPSEPSTAKGKVSKWVQNLHSPSTVAEDFEALDIAIEEKRQKQQSKLATKKAFFPVPATASAEGEDDCDSEASLIPRKKARLSFHGFKAHFGQRLASRRLSKQLQKQQQTHQQQQEAESFHPLAGTSHAGGIQQGTVADDEVLQYQYPHTEVQKQYQAFIAQDINQHSHLHDGPEIYQPTLHSQQQQVQAQATAVPPPAHVNTYATKVLPALPGIPHAGAQDTSHFDSQAQGQAHIRLNEPEPQLRPHPHPHPLRSHPIHGQARPVSQLPEQIRHQQALRVASASRPGSVPSPSGVGVDLTRLPPEHHRQVQVQIPQGHQPKHVHFQQPQSQFKHQHSAPAQHSPQPLPKTPVSQIYHTEHYLYAGFPSGGTMSGSPSLAPAAIPGAGGGGAARPTTTTATPNPQQQHPQHPHEHGADRDAGTGVRNIARMKTKLAAAAANARDNLKFNLPSFRLSGLKTRTFQEEKEQAQRIFGGPLLPEQERVRAGGFRASVAPAGPPQTRGKGRYQYQTHVGAYVPRHARHHGRESTARARGSSAEAGHGSADVAAAAAAAADADEGKSSGRFKRPFSVAFQKVSERLVGRRVTEHETFPHSAVLGSQVPALAGVGPGQAPGGRGRAGGPGDGESASGSENGGGVRVVVLGESGCGKSAMVQKALRSWGPERWYQHSPTHLDFYARVLDVSGVAVQLSAWDTSGTMDPEFAVKSVKNVNPHAILVCIGIESRGGLLPVFTKYVPLARKHFPRVPIWLVGTKADLRANPLHMFRTRKNNISEEEKEMYGENNPNALTINEATNAAATLSLEGSYIECSAVRADNSPEEIFRTAALYVLRQRTNVQMKKIEREVKRKERKSSGLLFMEY</sequence>
<keyword evidence="1" id="KW-0547">Nucleotide-binding</keyword>
<organism evidence="4 5">
    <name type="scientific">Zalerion maritima</name>
    <dbReference type="NCBI Taxonomy" id="339359"/>
    <lineage>
        <taxon>Eukaryota</taxon>
        <taxon>Fungi</taxon>
        <taxon>Dikarya</taxon>
        <taxon>Ascomycota</taxon>
        <taxon>Pezizomycotina</taxon>
        <taxon>Sordariomycetes</taxon>
        <taxon>Lulworthiomycetidae</taxon>
        <taxon>Lulworthiales</taxon>
        <taxon>Lulworthiaceae</taxon>
        <taxon>Zalerion</taxon>
    </lineage>
</organism>
<dbReference type="InterPro" id="IPR027417">
    <property type="entry name" value="P-loop_NTPase"/>
</dbReference>
<reference evidence="4" key="1">
    <citation type="submission" date="2022-07" db="EMBL/GenBank/DDBJ databases">
        <title>Draft genome sequence of Zalerion maritima ATCC 34329, a (micro)plastics degrading marine fungus.</title>
        <authorList>
            <person name="Paco A."/>
            <person name="Goncalves M.F.M."/>
            <person name="Rocha-Santos T.A.P."/>
            <person name="Alves A."/>
        </authorList>
    </citation>
    <scope>NUCLEOTIDE SEQUENCE</scope>
    <source>
        <strain evidence="4">ATCC 34329</strain>
    </source>
</reference>
<feature type="compositionally biased region" description="Low complexity" evidence="3">
    <location>
        <begin position="485"/>
        <end position="501"/>
    </location>
</feature>
<feature type="compositionally biased region" description="Low complexity" evidence="3">
    <location>
        <begin position="13"/>
        <end position="24"/>
    </location>
</feature>
<feature type="region of interest" description="Disordered" evidence="3">
    <location>
        <begin position="1"/>
        <end position="24"/>
    </location>
</feature>
<feature type="region of interest" description="Disordered" evidence="3">
    <location>
        <begin position="365"/>
        <end position="444"/>
    </location>
</feature>
<gene>
    <name evidence="4" type="ORF">MKZ38_009824</name>
</gene>
<feature type="region of interest" description="Disordered" evidence="3">
    <location>
        <begin position="191"/>
        <end position="223"/>
    </location>
</feature>
<dbReference type="InterPro" id="IPR003578">
    <property type="entry name" value="Small_GTPase_Rho"/>
</dbReference>
<dbReference type="GO" id="GO:0003924">
    <property type="term" value="F:GTPase activity"/>
    <property type="evidence" value="ECO:0007669"/>
    <property type="project" value="InterPro"/>
</dbReference>
<dbReference type="InterPro" id="IPR001806">
    <property type="entry name" value="Small_GTPase"/>
</dbReference>
<feature type="compositionally biased region" description="Polar residues" evidence="3">
    <location>
        <begin position="419"/>
        <end position="437"/>
    </location>
</feature>
<keyword evidence="2" id="KW-0342">GTP-binding</keyword>
<dbReference type="Pfam" id="PF00071">
    <property type="entry name" value="Ras"/>
    <property type="match status" value="1"/>
</dbReference>
<dbReference type="Proteomes" id="UP001201980">
    <property type="component" value="Unassembled WGS sequence"/>
</dbReference>
<feature type="compositionally biased region" description="Basic and acidic residues" evidence="3">
    <location>
        <begin position="503"/>
        <end position="513"/>
    </location>
</feature>
<protein>
    <submittedName>
        <fullName evidence="4">Rho family</fullName>
    </submittedName>
</protein>
<feature type="region of interest" description="Disordered" evidence="3">
    <location>
        <begin position="465"/>
        <end position="513"/>
    </location>
</feature>
<proteinExistence type="predicted"/>
<dbReference type="AlphaFoldDB" id="A0AAD5S0E2"/>
<dbReference type="Gene3D" id="3.40.50.300">
    <property type="entry name" value="P-loop containing nucleotide triphosphate hydrolases"/>
    <property type="match status" value="1"/>
</dbReference>
<evidence type="ECO:0000313" key="4">
    <source>
        <dbReference type="EMBL" id="KAJ2906961.1"/>
    </source>
</evidence>
<evidence type="ECO:0000313" key="5">
    <source>
        <dbReference type="Proteomes" id="UP001201980"/>
    </source>
</evidence>
<dbReference type="PROSITE" id="PS51419">
    <property type="entry name" value="RAB"/>
    <property type="match status" value="1"/>
</dbReference>
<dbReference type="GO" id="GO:0005525">
    <property type="term" value="F:GTP binding"/>
    <property type="evidence" value="ECO:0007669"/>
    <property type="project" value="UniProtKB-KW"/>
</dbReference>
<keyword evidence="5" id="KW-1185">Reference proteome</keyword>
<feature type="compositionally biased region" description="Gly residues" evidence="3">
    <location>
        <begin position="700"/>
        <end position="717"/>
    </location>
</feature>
<evidence type="ECO:0000256" key="2">
    <source>
        <dbReference type="ARBA" id="ARBA00023134"/>
    </source>
</evidence>
<feature type="compositionally biased region" description="Low complexity" evidence="3">
    <location>
        <begin position="379"/>
        <end position="390"/>
    </location>
</feature>
<dbReference type="SMART" id="SM00174">
    <property type="entry name" value="RHO"/>
    <property type="match status" value="1"/>
</dbReference>
<feature type="region of interest" description="Disordered" evidence="3">
    <location>
        <begin position="699"/>
        <end position="728"/>
    </location>
</feature>
<evidence type="ECO:0000256" key="1">
    <source>
        <dbReference type="ARBA" id="ARBA00022741"/>
    </source>
</evidence>
<dbReference type="EMBL" id="JAKWBI020000007">
    <property type="protein sequence ID" value="KAJ2906961.1"/>
    <property type="molecule type" value="Genomic_DNA"/>
</dbReference>
<feature type="compositionally biased region" description="Low complexity" evidence="3">
    <location>
        <begin position="195"/>
        <end position="207"/>
    </location>
</feature>
<accession>A0AAD5S0E2</accession>
<dbReference type="SUPFAM" id="SSF52540">
    <property type="entry name" value="P-loop containing nucleoside triphosphate hydrolases"/>
    <property type="match status" value="1"/>
</dbReference>
<feature type="region of interest" description="Disordered" evidence="3">
    <location>
        <begin position="613"/>
        <end position="636"/>
    </location>
</feature>
<dbReference type="PANTHER" id="PTHR24072">
    <property type="entry name" value="RHO FAMILY GTPASE"/>
    <property type="match status" value="1"/>
</dbReference>
<dbReference type="PROSITE" id="PS51420">
    <property type="entry name" value="RHO"/>
    <property type="match status" value="1"/>
</dbReference>
<dbReference type="SMART" id="SM00173">
    <property type="entry name" value="RAS"/>
    <property type="match status" value="1"/>
</dbReference>
<dbReference type="PRINTS" id="PR00449">
    <property type="entry name" value="RASTRNSFRMNG"/>
</dbReference>